<dbReference type="GO" id="GO:0051539">
    <property type="term" value="F:4 iron, 4 sulfur cluster binding"/>
    <property type="evidence" value="ECO:0007669"/>
    <property type="project" value="UniProtKB-UniRule"/>
</dbReference>
<organism evidence="14 15">
    <name type="scientific">Negativicoccus succinicivorans</name>
    <dbReference type="NCBI Taxonomy" id="620903"/>
    <lineage>
        <taxon>Bacteria</taxon>
        <taxon>Bacillati</taxon>
        <taxon>Bacillota</taxon>
        <taxon>Negativicutes</taxon>
        <taxon>Veillonellales</taxon>
        <taxon>Veillonellaceae</taxon>
        <taxon>Negativicoccus</taxon>
    </lineage>
</organism>
<keyword evidence="7 11" id="KW-0408">Iron</keyword>
<keyword evidence="9 11" id="KW-0456">Lyase</keyword>
<comment type="caution">
    <text evidence="14">The sequence shown here is derived from an EMBL/GenBank/DDBJ whole genome shotgun (WGS) entry which is preliminary data.</text>
</comment>
<comment type="cofactor">
    <cofactor evidence="1 12">
        <name>[4Fe-4S] cluster</name>
        <dbReference type="ChEBI" id="CHEBI:49883"/>
    </cofactor>
</comment>
<gene>
    <name evidence="14" type="ORF">HNR45_000721</name>
</gene>
<dbReference type="Pfam" id="PF01842">
    <property type="entry name" value="ACT"/>
    <property type="match status" value="1"/>
</dbReference>
<evidence type="ECO:0000256" key="1">
    <source>
        <dbReference type="ARBA" id="ARBA00001966"/>
    </source>
</evidence>
<dbReference type="PANTHER" id="PTHR30182:SF12">
    <property type="entry name" value="L-SERINE DEHYDRATASE, BETA CHAIN-RELATED"/>
    <property type="match status" value="1"/>
</dbReference>
<dbReference type="Gene3D" id="3.30.1330.90">
    <property type="entry name" value="D-3-phosphoglycerate dehydrogenase, domain 3"/>
    <property type="match status" value="1"/>
</dbReference>
<evidence type="ECO:0000256" key="3">
    <source>
        <dbReference type="ARBA" id="ARBA00008636"/>
    </source>
</evidence>
<dbReference type="GO" id="GO:0003941">
    <property type="term" value="F:L-serine ammonia-lyase activity"/>
    <property type="evidence" value="ECO:0007669"/>
    <property type="project" value="UniProtKB-UniRule"/>
</dbReference>
<evidence type="ECO:0000256" key="12">
    <source>
        <dbReference type="RuleBase" id="RU366059"/>
    </source>
</evidence>
<dbReference type="Pfam" id="PF03315">
    <property type="entry name" value="SDH_beta"/>
    <property type="match status" value="1"/>
</dbReference>
<keyword evidence="6 11" id="KW-0479">Metal-binding</keyword>
<feature type="domain" description="ACT" evidence="13">
    <location>
        <begin position="146"/>
        <end position="218"/>
    </location>
</feature>
<dbReference type="InterPro" id="IPR051318">
    <property type="entry name" value="Fe-S_L-Ser"/>
</dbReference>
<dbReference type="Gene3D" id="3.30.70.260">
    <property type="match status" value="1"/>
</dbReference>
<dbReference type="OrthoDB" id="9813137at2"/>
<comment type="pathway">
    <text evidence="2 11">Carbohydrate biosynthesis; gluconeogenesis.</text>
</comment>
<evidence type="ECO:0000313" key="15">
    <source>
        <dbReference type="Proteomes" id="UP000591941"/>
    </source>
</evidence>
<dbReference type="InterPro" id="IPR002912">
    <property type="entry name" value="ACT_dom"/>
</dbReference>
<dbReference type="InterPro" id="IPR029009">
    <property type="entry name" value="ASB_dom_sf"/>
</dbReference>
<evidence type="ECO:0000256" key="5">
    <source>
        <dbReference type="ARBA" id="ARBA00022485"/>
    </source>
</evidence>
<evidence type="ECO:0000256" key="9">
    <source>
        <dbReference type="ARBA" id="ARBA00023239"/>
    </source>
</evidence>
<evidence type="ECO:0000256" key="7">
    <source>
        <dbReference type="ARBA" id="ARBA00023004"/>
    </source>
</evidence>
<dbReference type="InterPro" id="IPR005131">
    <property type="entry name" value="Ser_deHydtase_bsu"/>
</dbReference>
<dbReference type="CDD" id="cd04903">
    <property type="entry name" value="ACT_LSD"/>
    <property type="match status" value="1"/>
</dbReference>
<dbReference type="AlphaFoldDB" id="A0A841R4H6"/>
<evidence type="ECO:0000256" key="8">
    <source>
        <dbReference type="ARBA" id="ARBA00023014"/>
    </source>
</evidence>
<keyword evidence="8 11" id="KW-0411">Iron-sulfur</keyword>
<name>A0A841R4H6_9FIRM</name>
<evidence type="ECO:0000313" key="14">
    <source>
        <dbReference type="EMBL" id="MBB6477688.1"/>
    </source>
</evidence>
<dbReference type="GO" id="GO:0006094">
    <property type="term" value="P:gluconeogenesis"/>
    <property type="evidence" value="ECO:0007669"/>
    <property type="project" value="UniProtKB-UniRule"/>
</dbReference>
<dbReference type="UniPathway" id="UPA00138"/>
<evidence type="ECO:0000256" key="6">
    <source>
        <dbReference type="ARBA" id="ARBA00022723"/>
    </source>
</evidence>
<evidence type="ECO:0000256" key="2">
    <source>
        <dbReference type="ARBA" id="ARBA00004742"/>
    </source>
</evidence>
<dbReference type="GO" id="GO:0046872">
    <property type="term" value="F:metal ion binding"/>
    <property type="evidence" value="ECO:0007669"/>
    <property type="project" value="UniProtKB-UniRule"/>
</dbReference>
<evidence type="ECO:0000256" key="4">
    <source>
        <dbReference type="ARBA" id="ARBA00022432"/>
    </source>
</evidence>
<evidence type="ECO:0000259" key="13">
    <source>
        <dbReference type="PROSITE" id="PS51671"/>
    </source>
</evidence>
<keyword evidence="5 11" id="KW-0004">4Fe-4S</keyword>
<comment type="similarity">
    <text evidence="3 11 12">Belongs to the iron-sulfur dependent L-serine dehydratase family.</text>
</comment>
<dbReference type="PANTHER" id="PTHR30182">
    <property type="entry name" value="L-SERINE DEHYDRATASE"/>
    <property type="match status" value="1"/>
</dbReference>
<dbReference type="EMBL" id="JACHHI010000003">
    <property type="protein sequence ID" value="MBB6477688.1"/>
    <property type="molecule type" value="Genomic_DNA"/>
</dbReference>
<keyword evidence="15" id="KW-1185">Reference proteome</keyword>
<dbReference type="PIRSF" id="PIRSF036692">
    <property type="entry name" value="SDH_B"/>
    <property type="match status" value="1"/>
</dbReference>
<accession>A0A841R4H6</accession>
<evidence type="ECO:0000256" key="11">
    <source>
        <dbReference type="PIRNR" id="PIRNR036692"/>
    </source>
</evidence>
<dbReference type="Proteomes" id="UP000591941">
    <property type="component" value="Unassembled WGS sequence"/>
</dbReference>
<dbReference type="FunFam" id="3.30.70.260:FF:000008">
    <property type="entry name" value="D-3-phosphoglycerate dehydrogenase, chloroplastic"/>
    <property type="match status" value="1"/>
</dbReference>
<evidence type="ECO:0000256" key="10">
    <source>
        <dbReference type="ARBA" id="ARBA00049406"/>
    </source>
</evidence>
<sequence>MGVFDIIGPVMIGPSSSHTAGAARLGRLARYLLGESPIKADITFYGSFAQTYRGHGTDRACVAGLLNWAPDDPRLRDALTMAPELGLQVTITASAAETEHPNTVRFHLTGSSGKARELMGVSTGGGRIRMREFDGYSVDLDGSNHTLLTRHNDRPGIVAFVSQILAAQDINISAMRLFRQERKRLAMMFIETDTPVANATLAEIAAHPAIEVVRTFPPV</sequence>
<protein>
    <recommendedName>
        <fullName evidence="11">L-serine deaminase</fullName>
    </recommendedName>
</protein>
<dbReference type="GeneID" id="93485988"/>
<dbReference type="SUPFAM" id="SSF143548">
    <property type="entry name" value="Serine metabolism enzymes domain"/>
    <property type="match status" value="1"/>
</dbReference>
<proteinExistence type="inferred from homology"/>
<reference evidence="14 15" key="1">
    <citation type="submission" date="2020-08" db="EMBL/GenBank/DDBJ databases">
        <title>Genomic Encyclopedia of Type Strains, Phase IV (KMG-IV): sequencing the most valuable type-strain genomes for metagenomic binning, comparative biology and taxonomic classification.</title>
        <authorList>
            <person name="Goeker M."/>
        </authorList>
    </citation>
    <scope>NUCLEOTIDE SEQUENCE [LARGE SCALE GENOMIC DNA]</scope>
    <source>
        <strain evidence="14 15">DSM 21255</strain>
    </source>
</reference>
<dbReference type="InterPro" id="IPR004643">
    <property type="entry name" value="Fe-S_L-Ser_bsu"/>
</dbReference>
<dbReference type="SUPFAM" id="SSF55021">
    <property type="entry name" value="ACT-like"/>
    <property type="match status" value="1"/>
</dbReference>
<dbReference type="RefSeq" id="WP_034436941.1">
    <property type="nucleotide sequence ID" value="NZ_CABWNB010000002.1"/>
</dbReference>
<keyword evidence="4 11" id="KW-0312">Gluconeogenesis</keyword>
<comment type="catalytic activity">
    <reaction evidence="10 11 12">
        <text>L-serine = pyruvate + NH4(+)</text>
        <dbReference type="Rhea" id="RHEA:19169"/>
        <dbReference type="ChEBI" id="CHEBI:15361"/>
        <dbReference type="ChEBI" id="CHEBI:28938"/>
        <dbReference type="ChEBI" id="CHEBI:33384"/>
        <dbReference type="EC" id="4.3.1.17"/>
    </reaction>
</comment>
<dbReference type="PROSITE" id="PS51671">
    <property type="entry name" value="ACT"/>
    <property type="match status" value="1"/>
</dbReference>
<dbReference type="InterPro" id="IPR045865">
    <property type="entry name" value="ACT-like_dom_sf"/>
</dbReference>
<dbReference type="NCBIfam" id="TIGR00719">
    <property type="entry name" value="sda_beta"/>
    <property type="match status" value="1"/>
</dbReference>